<dbReference type="SUPFAM" id="SSF55874">
    <property type="entry name" value="ATPase domain of HSP90 chaperone/DNA topoisomerase II/histidine kinase"/>
    <property type="match status" value="1"/>
</dbReference>
<dbReference type="PRINTS" id="PR00344">
    <property type="entry name" value="BCTRLSENSOR"/>
</dbReference>
<protein>
    <recommendedName>
        <fullName evidence="2">histidine kinase</fullName>
        <ecNumber evidence="2">2.7.13.3</ecNumber>
    </recommendedName>
</protein>
<dbReference type="PANTHER" id="PTHR43304">
    <property type="entry name" value="PHYTOCHROME-LIKE PROTEIN CPH1"/>
    <property type="match status" value="1"/>
</dbReference>
<dbReference type="InterPro" id="IPR036890">
    <property type="entry name" value="HATPase_C_sf"/>
</dbReference>
<dbReference type="Proteomes" id="UP000198724">
    <property type="component" value="Unassembled WGS sequence"/>
</dbReference>
<proteinExistence type="predicted"/>
<dbReference type="EMBL" id="FOOT01000001">
    <property type="protein sequence ID" value="SFF98492.1"/>
    <property type="molecule type" value="Genomic_DNA"/>
</dbReference>
<comment type="catalytic activity">
    <reaction evidence="1">
        <text>ATP + protein L-histidine = ADP + protein N-phospho-L-histidine.</text>
        <dbReference type="EC" id="2.7.13.3"/>
    </reaction>
</comment>
<reference evidence="9" key="1">
    <citation type="submission" date="2016-10" db="EMBL/GenBank/DDBJ databases">
        <authorList>
            <person name="Varghese N."/>
            <person name="Submissions S."/>
        </authorList>
    </citation>
    <scope>NUCLEOTIDE SEQUENCE [LARGE SCALE GENOMIC DNA]</scope>
    <source>
        <strain evidence="9">LP51</strain>
    </source>
</reference>
<dbReference type="SMART" id="SM00387">
    <property type="entry name" value="HATPase_c"/>
    <property type="match status" value="1"/>
</dbReference>
<gene>
    <name evidence="8" type="ORF">SAMN05421739_101592</name>
</gene>
<evidence type="ECO:0000313" key="9">
    <source>
        <dbReference type="Proteomes" id="UP000198724"/>
    </source>
</evidence>
<keyword evidence="3" id="KW-0597">Phosphoprotein</keyword>
<dbReference type="InterPro" id="IPR003661">
    <property type="entry name" value="HisK_dim/P_dom"/>
</dbReference>
<dbReference type="InterPro" id="IPR000014">
    <property type="entry name" value="PAS"/>
</dbReference>
<dbReference type="GO" id="GO:0000155">
    <property type="term" value="F:phosphorelay sensor kinase activity"/>
    <property type="evidence" value="ECO:0007669"/>
    <property type="project" value="InterPro"/>
</dbReference>
<feature type="coiled-coil region" evidence="6">
    <location>
        <begin position="99"/>
        <end position="133"/>
    </location>
</feature>
<dbReference type="AlphaFoldDB" id="A0A1I2N404"/>
<dbReference type="NCBIfam" id="TIGR00229">
    <property type="entry name" value="sensory_box"/>
    <property type="match status" value="1"/>
</dbReference>
<dbReference type="SUPFAM" id="SSF55785">
    <property type="entry name" value="PYP-like sensor domain (PAS domain)"/>
    <property type="match status" value="3"/>
</dbReference>
<dbReference type="InterPro" id="IPR004358">
    <property type="entry name" value="Sig_transdc_His_kin-like_C"/>
</dbReference>
<feature type="coiled-coil region" evidence="6">
    <location>
        <begin position="530"/>
        <end position="560"/>
    </location>
</feature>
<dbReference type="InterPro" id="IPR005467">
    <property type="entry name" value="His_kinase_dom"/>
</dbReference>
<evidence type="ECO:0000256" key="3">
    <source>
        <dbReference type="ARBA" id="ARBA00022553"/>
    </source>
</evidence>
<dbReference type="SUPFAM" id="SSF47384">
    <property type="entry name" value="Homodimeric domain of signal transducing histidine kinase"/>
    <property type="match status" value="1"/>
</dbReference>
<dbReference type="Gene3D" id="3.30.450.20">
    <property type="entry name" value="PAS domain"/>
    <property type="match status" value="4"/>
</dbReference>
<keyword evidence="4" id="KW-0808">Transferase</keyword>
<feature type="coiled-coil region" evidence="6">
    <location>
        <begin position="244"/>
        <end position="278"/>
    </location>
</feature>
<evidence type="ECO:0000256" key="4">
    <source>
        <dbReference type="ARBA" id="ARBA00022679"/>
    </source>
</evidence>
<evidence type="ECO:0000313" key="8">
    <source>
        <dbReference type="EMBL" id="SFF98492.1"/>
    </source>
</evidence>
<dbReference type="STRING" id="1436961.SAMN05421739_101592"/>
<evidence type="ECO:0000256" key="6">
    <source>
        <dbReference type="SAM" id="Coils"/>
    </source>
</evidence>
<dbReference type="InterPro" id="IPR052162">
    <property type="entry name" value="Sensor_kinase/Photoreceptor"/>
</dbReference>
<dbReference type="Pfam" id="PF02518">
    <property type="entry name" value="HATPase_c"/>
    <property type="match status" value="1"/>
</dbReference>
<evidence type="ECO:0000256" key="2">
    <source>
        <dbReference type="ARBA" id="ARBA00012438"/>
    </source>
</evidence>
<dbReference type="InterPro" id="IPR036097">
    <property type="entry name" value="HisK_dim/P_sf"/>
</dbReference>
<evidence type="ECO:0000259" key="7">
    <source>
        <dbReference type="PROSITE" id="PS50109"/>
    </source>
</evidence>
<keyword evidence="6" id="KW-0175">Coiled coil</keyword>
<sequence length="783" mass="88701">MTERESIVGKSIFDVFPENPENHDSSATSKLRRSLEQVFATGKPHQIKSFRYDIPDPERSGIFLERFWCTTNTPVIAENGNVIYIIHETTNISDEVKAREQLNESKERERQALAQAEQQRIRLERLLEQAPAAFAMLEGPAFTYSVLNNAYQQLFPGRELVGLPLFDALPELRNQVVYDIIHNVYNTGETFEGKEVLIPVARYKDQPLEEIYWNFIYQALYDADGKVTGILIFALDVTEFLVARRQVEKTASALQDLNRKLEERVEDRTKELRVAQADALNKKQQLESLFMQAPSAICILDGPDHIYQLVNPVYQKIFPGRELLGKPLLEALPELENSTIPEILKMVYQAGETYVAGELPLMLARHEGGPLEQIYWSFTYQPRHNGEGKVDGILVFAHEVTNQVEVRKTIESSAQQLRLVTDSLPVLISYLNKEEKYKFANRAYESWFNMKVEDVLDKTALEVVGVKAYDKAKAYIKRALAGEQVNYETAMPYPSGVRYTNTSFVPDVRDGEVAGFYALISDVTEQVESRMALERREQEAKAMAEKLAKANQRLMQTNNDLDNFIYTASHDLKAPISNIEMLVEELLVELPAESLDQKEVSTIINMIRGAIGRFKKTISSLTEITKLQKDNRETLATVSIADVVSEVVLDLDKLIEKTGTQIEIAVGDCTTASFSEKNLRSIIYNLLSNAIKYRHPAKEPRVTVSCEIKQDYLLVQVQDNGLGIGSKQQARLFTMFRRFHDHVEGSGVGLYMVKRIIDNAGGKIEVSSEEGVGSIFRVYIPLS</sequence>
<dbReference type="InterPro" id="IPR003594">
    <property type="entry name" value="HATPase_dom"/>
</dbReference>
<accession>A0A1I2N404</accession>
<dbReference type="CDD" id="cd00082">
    <property type="entry name" value="HisKA"/>
    <property type="match status" value="1"/>
</dbReference>
<dbReference type="EC" id="2.7.13.3" evidence="2"/>
<dbReference type="SMART" id="SM00091">
    <property type="entry name" value="PAS"/>
    <property type="match status" value="3"/>
</dbReference>
<name>A0A1I2N404_9BACT</name>
<dbReference type="PANTHER" id="PTHR43304:SF1">
    <property type="entry name" value="PAC DOMAIN-CONTAINING PROTEIN"/>
    <property type="match status" value="1"/>
</dbReference>
<dbReference type="InterPro" id="IPR013656">
    <property type="entry name" value="PAS_4"/>
</dbReference>
<dbReference type="InterPro" id="IPR035965">
    <property type="entry name" value="PAS-like_dom_sf"/>
</dbReference>
<feature type="domain" description="Histidine kinase" evidence="7">
    <location>
        <begin position="567"/>
        <end position="783"/>
    </location>
</feature>
<dbReference type="PROSITE" id="PS50109">
    <property type="entry name" value="HIS_KIN"/>
    <property type="match status" value="1"/>
</dbReference>
<organism evidence="8 9">
    <name type="scientific">Pontibacter chinhatensis</name>
    <dbReference type="NCBI Taxonomy" id="1436961"/>
    <lineage>
        <taxon>Bacteria</taxon>
        <taxon>Pseudomonadati</taxon>
        <taxon>Bacteroidota</taxon>
        <taxon>Cytophagia</taxon>
        <taxon>Cytophagales</taxon>
        <taxon>Hymenobacteraceae</taxon>
        <taxon>Pontibacter</taxon>
    </lineage>
</organism>
<dbReference type="Pfam" id="PF08448">
    <property type="entry name" value="PAS_4"/>
    <property type="match status" value="3"/>
</dbReference>
<keyword evidence="9" id="KW-1185">Reference proteome</keyword>
<keyword evidence="5" id="KW-0418">Kinase</keyword>
<dbReference type="Gene3D" id="3.30.565.10">
    <property type="entry name" value="Histidine kinase-like ATPase, C-terminal domain"/>
    <property type="match status" value="1"/>
</dbReference>
<evidence type="ECO:0000256" key="5">
    <source>
        <dbReference type="ARBA" id="ARBA00022777"/>
    </source>
</evidence>
<dbReference type="Gene3D" id="1.10.287.130">
    <property type="match status" value="1"/>
</dbReference>
<evidence type="ECO:0000256" key="1">
    <source>
        <dbReference type="ARBA" id="ARBA00000085"/>
    </source>
</evidence>